<evidence type="ECO:0000313" key="2">
    <source>
        <dbReference type="EMBL" id="TWT51767.1"/>
    </source>
</evidence>
<reference evidence="2 3" key="1">
    <citation type="submission" date="2019-02" db="EMBL/GenBank/DDBJ databases">
        <title>Deep-cultivation of Planctomycetes and their phenomic and genomic characterization uncovers novel biology.</title>
        <authorList>
            <person name="Wiegand S."/>
            <person name="Jogler M."/>
            <person name="Boedeker C."/>
            <person name="Pinto D."/>
            <person name="Vollmers J."/>
            <person name="Rivas-Marin E."/>
            <person name="Kohn T."/>
            <person name="Peeters S.H."/>
            <person name="Heuer A."/>
            <person name="Rast P."/>
            <person name="Oberbeckmann S."/>
            <person name="Bunk B."/>
            <person name="Jeske O."/>
            <person name="Meyerdierks A."/>
            <person name="Storesund J.E."/>
            <person name="Kallscheuer N."/>
            <person name="Luecker S."/>
            <person name="Lage O.M."/>
            <person name="Pohl T."/>
            <person name="Merkel B.J."/>
            <person name="Hornburger P."/>
            <person name="Mueller R.-W."/>
            <person name="Bruemmer F."/>
            <person name="Labrenz M."/>
            <person name="Spormann A.M."/>
            <person name="Op Den Camp H."/>
            <person name="Overmann J."/>
            <person name="Amann R."/>
            <person name="Jetten M.S.M."/>
            <person name="Mascher T."/>
            <person name="Medema M.H."/>
            <person name="Devos D.P."/>
            <person name="Kaster A.-K."/>
            <person name="Ovreas L."/>
            <person name="Rohde M."/>
            <person name="Galperin M.Y."/>
            <person name="Jogler C."/>
        </authorList>
    </citation>
    <scope>NUCLEOTIDE SEQUENCE [LARGE SCALE GENOMIC DNA]</scope>
    <source>
        <strain evidence="2 3">KOR42</strain>
    </source>
</reference>
<feature type="region of interest" description="Disordered" evidence="1">
    <location>
        <begin position="1"/>
        <end position="45"/>
    </location>
</feature>
<name>A0A5C5WMB6_9PLAN</name>
<keyword evidence="3" id="KW-1185">Reference proteome</keyword>
<proteinExistence type="predicted"/>
<protein>
    <submittedName>
        <fullName evidence="2">Uncharacterized protein</fullName>
    </submittedName>
</protein>
<gene>
    <name evidence="2" type="ORF">KOR42_34540</name>
</gene>
<dbReference type="RefSeq" id="WP_146510902.1">
    <property type="nucleotide sequence ID" value="NZ_SIHI01000011.1"/>
</dbReference>
<dbReference type="EMBL" id="SIHI01000011">
    <property type="protein sequence ID" value="TWT51767.1"/>
    <property type="molecule type" value="Genomic_DNA"/>
</dbReference>
<accession>A0A5C5WMB6</accession>
<sequence>MPPRKKSVSPPESRSLSQQLEREQASRAYRKVMSGETPTAQERSALKRYEKEQEEQKRWQYYESIPQKHWRQMSGRQTKVINEQAERYGIPFGGRTISLSNVVRALHEFLAANARRLLEDDDDMLQSVVSSPALERYREERAQLARLDRLERERTLISRGEIRTGLGQIAGILRTAGETLQSQFGTEAVTILNDALDDAEHALEQLCGELEDEDVSATDEGQP</sequence>
<dbReference type="AlphaFoldDB" id="A0A5C5WMB6"/>
<comment type="caution">
    <text evidence="2">The sequence shown here is derived from an EMBL/GenBank/DDBJ whole genome shotgun (WGS) entry which is preliminary data.</text>
</comment>
<dbReference type="OrthoDB" id="273891at2"/>
<feature type="compositionally biased region" description="Polar residues" evidence="1">
    <location>
        <begin position="10"/>
        <end position="19"/>
    </location>
</feature>
<evidence type="ECO:0000256" key="1">
    <source>
        <dbReference type="SAM" id="MobiDB-lite"/>
    </source>
</evidence>
<dbReference type="Proteomes" id="UP000317243">
    <property type="component" value="Unassembled WGS sequence"/>
</dbReference>
<organism evidence="2 3">
    <name type="scientific">Thalassoglobus neptunius</name>
    <dbReference type="NCBI Taxonomy" id="1938619"/>
    <lineage>
        <taxon>Bacteria</taxon>
        <taxon>Pseudomonadati</taxon>
        <taxon>Planctomycetota</taxon>
        <taxon>Planctomycetia</taxon>
        <taxon>Planctomycetales</taxon>
        <taxon>Planctomycetaceae</taxon>
        <taxon>Thalassoglobus</taxon>
    </lineage>
</organism>
<evidence type="ECO:0000313" key="3">
    <source>
        <dbReference type="Proteomes" id="UP000317243"/>
    </source>
</evidence>